<gene>
    <name evidence="4" type="ORF">QNH24_15020</name>
</gene>
<dbReference type="AlphaFoldDB" id="A0AAX3WRA3"/>
<feature type="domain" description="DUF5643" evidence="3">
    <location>
        <begin position="222"/>
        <end position="331"/>
    </location>
</feature>
<evidence type="ECO:0000259" key="3">
    <source>
        <dbReference type="Pfam" id="PF18705"/>
    </source>
</evidence>
<dbReference type="InterPro" id="IPR040680">
    <property type="entry name" value="DUF5643"/>
</dbReference>
<dbReference type="InterPro" id="IPR025436">
    <property type="entry name" value="DUF4179"/>
</dbReference>
<evidence type="ECO:0000256" key="1">
    <source>
        <dbReference type="SAM" id="Phobius"/>
    </source>
</evidence>
<accession>A0AAX3WRA3</accession>
<keyword evidence="1" id="KW-1133">Transmembrane helix</keyword>
<evidence type="ECO:0000313" key="5">
    <source>
        <dbReference type="Proteomes" id="UP001178322"/>
    </source>
</evidence>
<reference evidence="4" key="1">
    <citation type="submission" date="2023-05" db="EMBL/GenBank/DDBJ databases">
        <title>Comparative genomics of Bacillaceae isolates and their secondary metabolite potential.</title>
        <authorList>
            <person name="Song L."/>
            <person name="Nielsen L.J."/>
            <person name="Mohite O."/>
            <person name="Xu X."/>
            <person name="Weber T."/>
            <person name="Kovacs A.T."/>
        </authorList>
    </citation>
    <scope>NUCLEOTIDE SEQUENCE</scope>
    <source>
        <strain evidence="4">LY1</strain>
    </source>
</reference>
<sequence length="432" mass="49135">MKKEEKYDYDTFVQELAQIHVPNDQLAAARMESVRRYRKENRKRLQIWKGMALTCALLMIFVGTIRLSPAFASVVSNIPGLAPLVQMITYDKGVADILDHHYYEELGQTQTKNDLSFTLQGVIADETGMILPYKISSPMDLSDSVTEKIELRLNGEAVNAQVDFHRYREEKVFQIEDNLIVTFFDPINYENAQFELYIQFADEKQTEFTFPFALKKGIAKAKIYELNEKMSFEGQNITVKSVSISPIRTGVTIALDPNNEEKIVDFDDIRILDEKGEEWSAIDRGTVATGSVDEGTTYYMQSNYFREPKKLTLSIGKVLIVRKEQDYIDVDFNQNKVVSKPSIPGLQVKVEKPMVTLNIPTSSYIKGFNGNATDANDYDVDAESEDINSNNDYLTEQIEILNLNGVANPVRLSFITDELYLEGTQKVDIPLK</sequence>
<dbReference type="Gene3D" id="2.60.40.1630">
    <property type="entry name" value="bacillus anthracis domain"/>
    <property type="match status" value="1"/>
</dbReference>
<organism evidence="4 5">
    <name type="scientific">Lysinibacillus pakistanensis</name>
    <dbReference type="NCBI Taxonomy" id="759811"/>
    <lineage>
        <taxon>Bacteria</taxon>
        <taxon>Bacillati</taxon>
        <taxon>Bacillota</taxon>
        <taxon>Bacilli</taxon>
        <taxon>Bacillales</taxon>
        <taxon>Bacillaceae</taxon>
        <taxon>Lysinibacillus</taxon>
    </lineage>
</organism>
<evidence type="ECO:0000259" key="2">
    <source>
        <dbReference type="Pfam" id="PF13786"/>
    </source>
</evidence>
<dbReference type="RefSeq" id="WP_283868379.1">
    <property type="nucleotide sequence ID" value="NZ_CP126101.1"/>
</dbReference>
<keyword evidence="1" id="KW-0812">Transmembrane</keyword>
<dbReference type="Pfam" id="PF18705">
    <property type="entry name" value="DUF5643"/>
    <property type="match status" value="1"/>
</dbReference>
<dbReference type="Proteomes" id="UP001178322">
    <property type="component" value="Chromosome"/>
</dbReference>
<feature type="domain" description="DUF4179" evidence="2">
    <location>
        <begin position="43"/>
        <end position="137"/>
    </location>
</feature>
<dbReference type="Pfam" id="PF13786">
    <property type="entry name" value="DUF4179"/>
    <property type="match status" value="1"/>
</dbReference>
<protein>
    <submittedName>
        <fullName evidence="4">DUF4179 domain-containing protein</fullName>
    </submittedName>
</protein>
<name>A0AAX3WRA3_9BACI</name>
<evidence type="ECO:0000313" key="4">
    <source>
        <dbReference type="EMBL" id="WHY49647.1"/>
    </source>
</evidence>
<proteinExistence type="predicted"/>
<keyword evidence="1" id="KW-0472">Membrane</keyword>
<feature type="transmembrane region" description="Helical" evidence="1">
    <location>
        <begin position="47"/>
        <end position="67"/>
    </location>
</feature>
<dbReference type="EMBL" id="CP126101">
    <property type="protein sequence ID" value="WHY49647.1"/>
    <property type="molecule type" value="Genomic_DNA"/>
</dbReference>